<sequence>MKQRITASTKSNARLESKSNAVSNEESFDLSWSTEQKVWFWGVFRKDAAAFLFYGILFAFLLYYFPEDQVHIPPLKRQPHSHDQRIFLNVIIALLALVSMYINIFHGTPPHKGDVKHLFLRDNVNGHFGYLTVNILCVHVYYWPMCVLAELFRARRLEEDSQVVRKLIGFVYFTSILSGSFGIVLTILFLKFCWYEPKWRETVLELYQSRGFKWVGPKVLFLHVNQVFVSFLDVMVVKDKELLVKWTPSIYTIFGINGLIVVAYVVSVHINRFASNGQVPYPFLQMVLKSWKKEIIFIGAVAIFTNVCAMLLYFLVNLPA</sequence>
<feature type="transmembrane region" description="Helical" evidence="1">
    <location>
        <begin position="128"/>
        <end position="149"/>
    </location>
</feature>
<feature type="transmembrane region" description="Helical" evidence="1">
    <location>
        <begin position="250"/>
        <end position="274"/>
    </location>
</feature>
<keyword evidence="1" id="KW-1133">Transmembrane helix</keyword>
<protein>
    <submittedName>
        <fullName evidence="2">Uncharacterized protein</fullName>
    </submittedName>
</protein>
<feature type="transmembrane region" description="Helical" evidence="1">
    <location>
        <begin position="170"/>
        <end position="190"/>
    </location>
</feature>
<proteinExistence type="predicted"/>
<reference evidence="2" key="1">
    <citation type="submission" date="2021-01" db="EMBL/GenBank/DDBJ databases">
        <authorList>
            <person name="Corre E."/>
            <person name="Pelletier E."/>
            <person name="Niang G."/>
            <person name="Scheremetjew M."/>
            <person name="Finn R."/>
            <person name="Kale V."/>
            <person name="Holt S."/>
            <person name="Cochrane G."/>
            <person name="Meng A."/>
            <person name="Brown T."/>
            <person name="Cohen L."/>
        </authorList>
    </citation>
    <scope>NUCLEOTIDE SEQUENCE</scope>
    <source>
        <strain evidence="2">GSBS06</strain>
    </source>
</reference>
<evidence type="ECO:0000313" key="2">
    <source>
        <dbReference type="EMBL" id="CAE0443523.1"/>
    </source>
</evidence>
<keyword evidence="1" id="KW-0812">Transmembrane</keyword>
<organism evidence="2">
    <name type="scientific">Aplanochytrium stocchinoi</name>
    <dbReference type="NCBI Taxonomy" id="215587"/>
    <lineage>
        <taxon>Eukaryota</taxon>
        <taxon>Sar</taxon>
        <taxon>Stramenopiles</taxon>
        <taxon>Bigyra</taxon>
        <taxon>Labyrinthulomycetes</taxon>
        <taxon>Thraustochytrida</taxon>
        <taxon>Thraustochytriidae</taxon>
        <taxon>Aplanochytrium</taxon>
    </lineage>
</organism>
<accession>A0A7S3V0E5</accession>
<keyword evidence="1" id="KW-0472">Membrane</keyword>
<feature type="transmembrane region" description="Helical" evidence="1">
    <location>
        <begin position="48"/>
        <end position="65"/>
    </location>
</feature>
<dbReference type="AlphaFoldDB" id="A0A7S3V0E5"/>
<dbReference type="EMBL" id="HBIN01017826">
    <property type="protein sequence ID" value="CAE0443523.1"/>
    <property type="molecule type" value="Transcribed_RNA"/>
</dbReference>
<feature type="transmembrane region" description="Helical" evidence="1">
    <location>
        <begin position="295"/>
        <end position="316"/>
    </location>
</feature>
<feature type="transmembrane region" description="Helical" evidence="1">
    <location>
        <begin position="86"/>
        <end position="108"/>
    </location>
</feature>
<gene>
    <name evidence="2" type="ORF">ASTO00021_LOCUS13600</name>
</gene>
<evidence type="ECO:0000256" key="1">
    <source>
        <dbReference type="SAM" id="Phobius"/>
    </source>
</evidence>
<name>A0A7S3V0E5_9STRA</name>